<proteinExistence type="predicted"/>
<feature type="compositionally biased region" description="Basic and acidic residues" evidence="1">
    <location>
        <begin position="1"/>
        <end position="12"/>
    </location>
</feature>
<protein>
    <recommendedName>
        <fullName evidence="4">3-oxoacyl-ACP synthase</fullName>
    </recommendedName>
</protein>
<evidence type="ECO:0000313" key="3">
    <source>
        <dbReference type="Proteomes" id="UP000885680"/>
    </source>
</evidence>
<reference evidence="2" key="1">
    <citation type="journal article" date="2020" name="mSystems">
        <title>Genome- and Community-Level Interaction Insights into Carbon Utilization and Element Cycling Functions of Hydrothermarchaeota in Hydrothermal Sediment.</title>
        <authorList>
            <person name="Zhou Z."/>
            <person name="Liu Y."/>
            <person name="Xu W."/>
            <person name="Pan J."/>
            <person name="Luo Z.H."/>
            <person name="Li M."/>
        </authorList>
    </citation>
    <scope>NUCLEOTIDE SEQUENCE</scope>
    <source>
        <strain evidence="2">HyVt-347</strain>
    </source>
</reference>
<sequence>MDRRGELHHNPDAPEGPSLGADFWKDAELVYPEAKTPISLRVDKDVLDWFKAEGTGYQTRMNAVLRSFMEATRRKA</sequence>
<accession>A0A9C9NFH5</accession>
<dbReference type="EMBL" id="DRGN01000160">
    <property type="protein sequence ID" value="HEU00923.1"/>
    <property type="molecule type" value="Genomic_DNA"/>
</dbReference>
<name>A0A9C9NFH5_9HYPH</name>
<dbReference type="AlphaFoldDB" id="A0A9C9NFH5"/>
<gene>
    <name evidence="2" type="ORF">ENH89_11310</name>
</gene>
<feature type="region of interest" description="Disordered" evidence="1">
    <location>
        <begin position="1"/>
        <end position="20"/>
    </location>
</feature>
<dbReference type="InterPro" id="IPR025528">
    <property type="entry name" value="BrnA_antitoxin"/>
</dbReference>
<evidence type="ECO:0000313" key="2">
    <source>
        <dbReference type="EMBL" id="HEU00923.1"/>
    </source>
</evidence>
<organism evidence="2 3">
    <name type="scientific">Aurantimonas coralicida</name>
    <dbReference type="NCBI Taxonomy" id="182270"/>
    <lineage>
        <taxon>Bacteria</taxon>
        <taxon>Pseudomonadati</taxon>
        <taxon>Pseudomonadota</taxon>
        <taxon>Alphaproteobacteria</taxon>
        <taxon>Hyphomicrobiales</taxon>
        <taxon>Aurantimonadaceae</taxon>
        <taxon>Aurantimonas</taxon>
    </lineage>
</organism>
<comment type="caution">
    <text evidence="2">The sequence shown here is derived from an EMBL/GenBank/DDBJ whole genome shotgun (WGS) entry which is preliminary data.</text>
</comment>
<evidence type="ECO:0008006" key="4">
    <source>
        <dbReference type="Google" id="ProtNLM"/>
    </source>
</evidence>
<dbReference type="Proteomes" id="UP000885680">
    <property type="component" value="Unassembled WGS sequence"/>
</dbReference>
<evidence type="ECO:0000256" key="1">
    <source>
        <dbReference type="SAM" id="MobiDB-lite"/>
    </source>
</evidence>
<dbReference type="Pfam" id="PF14384">
    <property type="entry name" value="BrnA_antitoxin"/>
    <property type="match status" value="1"/>
</dbReference>